<name>A0A6J5LZW7_9CAUD</name>
<reference evidence="1" key="1">
    <citation type="submission" date="2020-04" db="EMBL/GenBank/DDBJ databases">
        <authorList>
            <person name="Chiriac C."/>
            <person name="Salcher M."/>
            <person name="Ghai R."/>
            <person name="Kavagutti S V."/>
        </authorList>
    </citation>
    <scope>NUCLEOTIDE SEQUENCE</scope>
</reference>
<accession>A0A6J5LZW7</accession>
<gene>
    <name evidence="1" type="ORF">UFOVP327_16</name>
</gene>
<sequence length="55" mass="6353">MPELTDEQLIQSCHEFVLQQQELQLEEPKPEPKWTGSLTITPDMVSDILLSNNEE</sequence>
<proteinExistence type="predicted"/>
<evidence type="ECO:0000313" key="1">
    <source>
        <dbReference type="EMBL" id="CAB4137319.1"/>
    </source>
</evidence>
<protein>
    <submittedName>
        <fullName evidence="1">Uncharacterized protein</fullName>
    </submittedName>
</protein>
<dbReference type="EMBL" id="LR796331">
    <property type="protein sequence ID" value="CAB4137319.1"/>
    <property type="molecule type" value="Genomic_DNA"/>
</dbReference>
<organism evidence="1">
    <name type="scientific">uncultured Caudovirales phage</name>
    <dbReference type="NCBI Taxonomy" id="2100421"/>
    <lineage>
        <taxon>Viruses</taxon>
        <taxon>Duplodnaviria</taxon>
        <taxon>Heunggongvirae</taxon>
        <taxon>Uroviricota</taxon>
        <taxon>Caudoviricetes</taxon>
        <taxon>Peduoviridae</taxon>
        <taxon>Maltschvirus</taxon>
        <taxon>Maltschvirus maltsch</taxon>
    </lineage>
</organism>